<gene>
    <name evidence="3" type="ORF">PQJ73_21625</name>
</gene>
<comment type="caution">
    <text evidence="3">The sequence shown here is derived from an EMBL/GenBank/DDBJ whole genome shotgun (WGS) entry which is preliminary data.</text>
</comment>
<evidence type="ECO:0000256" key="1">
    <source>
        <dbReference type="SAM" id="MobiDB-lite"/>
    </source>
</evidence>
<protein>
    <submittedName>
        <fullName evidence="3">Uncharacterized protein</fullName>
    </submittedName>
</protein>
<reference evidence="3" key="2">
    <citation type="submission" date="2023-02" db="EMBL/GenBank/DDBJ databases">
        <authorList>
            <person name="Rayyan A."/>
            <person name="Meyer T."/>
            <person name="Kyndt J.A."/>
        </authorList>
    </citation>
    <scope>NUCLEOTIDE SEQUENCE</scope>
    <source>
        <strain evidence="3">DSM 9987</strain>
    </source>
</reference>
<feature type="signal peptide" evidence="2">
    <location>
        <begin position="1"/>
        <end position="26"/>
    </location>
</feature>
<feature type="region of interest" description="Disordered" evidence="1">
    <location>
        <begin position="49"/>
        <end position="99"/>
    </location>
</feature>
<feature type="compositionally biased region" description="Low complexity" evidence="1">
    <location>
        <begin position="82"/>
        <end position="91"/>
    </location>
</feature>
<dbReference type="EMBL" id="JAQQLI010000041">
    <property type="protein sequence ID" value="MDC7788296.1"/>
    <property type="molecule type" value="Genomic_DNA"/>
</dbReference>
<feature type="compositionally biased region" description="Pro residues" evidence="1">
    <location>
        <begin position="71"/>
        <end position="81"/>
    </location>
</feature>
<evidence type="ECO:0000313" key="4">
    <source>
        <dbReference type="Proteomes" id="UP001165652"/>
    </source>
</evidence>
<reference evidence="3" key="1">
    <citation type="journal article" date="2023" name="Microbiol Resour">
        <title>Genome Sequences of Rhodoplanes serenus and Two Thermotolerant Strains, Rhodoplanes tepidamans and 'Rhodoplanes cryptolactis,' Further Refine the Genus.</title>
        <authorList>
            <person name="Rayyan A.A."/>
            <person name="Kyndt J.A."/>
        </authorList>
    </citation>
    <scope>NUCLEOTIDE SEQUENCE</scope>
    <source>
        <strain evidence="3">DSM 9987</strain>
    </source>
</reference>
<evidence type="ECO:0000313" key="3">
    <source>
        <dbReference type="EMBL" id="MDC7788296.1"/>
    </source>
</evidence>
<keyword evidence="2" id="KW-0732">Signal</keyword>
<name>A0ABT5JF51_RHOTP</name>
<organism evidence="3 4">
    <name type="scientific">Rhodoplanes tepidamans</name>
    <name type="common">Rhodoplanes cryptolactis</name>
    <dbReference type="NCBI Taxonomy" id="200616"/>
    <lineage>
        <taxon>Bacteria</taxon>
        <taxon>Pseudomonadati</taxon>
        <taxon>Pseudomonadota</taxon>
        <taxon>Alphaproteobacteria</taxon>
        <taxon>Hyphomicrobiales</taxon>
        <taxon>Nitrobacteraceae</taxon>
        <taxon>Rhodoplanes</taxon>
    </lineage>
</organism>
<sequence>MGGFTRVAMGVAAVLTLACAASPAAAQNRPEQAIVGAMQRFVNSLPFGGLLSPSQNQKSPPPGLGLMSPPGGVPGPAPLPAGPQLQSLAPAPAGPVAPLPLGPGPQLSVPPAAATISPAVPRDVPLSLAARYGRDSAPVNGGVVWRVYAVRPDITGAFRPLREDRTPTPNLALPPGDYVVHVAFGLASAAKTVSLRNEPVREVFDLPAGGVRIEGRVGDARIPHGQIAFDIFSGSQFETGDKRQVASGIATGDVVVVPEGTYHIVSNYGDSNAVVRSDIKVQAGKLTDVTVTHRAAVITLKLVGERGGEALANTSWTVLTPGGDVIKETVGAFPRVVLAEGDYRAIARNEGRTVEREFKVITGVDGEIELLAR</sequence>
<accession>A0ABT5JF51</accession>
<dbReference type="PROSITE" id="PS51257">
    <property type="entry name" value="PROKAR_LIPOPROTEIN"/>
    <property type="match status" value="1"/>
</dbReference>
<proteinExistence type="predicted"/>
<evidence type="ECO:0000256" key="2">
    <source>
        <dbReference type="SAM" id="SignalP"/>
    </source>
</evidence>
<feature type="chain" id="PRO_5045369277" evidence="2">
    <location>
        <begin position="27"/>
        <end position="373"/>
    </location>
</feature>
<keyword evidence="4" id="KW-1185">Reference proteome</keyword>
<dbReference type="Proteomes" id="UP001165652">
    <property type="component" value="Unassembled WGS sequence"/>
</dbReference>